<proteinExistence type="predicted"/>
<evidence type="ECO:0000313" key="2">
    <source>
        <dbReference type="Proteomes" id="UP000192578"/>
    </source>
</evidence>
<dbReference type="Proteomes" id="UP000192578">
    <property type="component" value="Unassembled WGS sequence"/>
</dbReference>
<dbReference type="EMBL" id="MTYJ01000073">
    <property type="protein sequence ID" value="OQV16554.1"/>
    <property type="molecule type" value="Genomic_DNA"/>
</dbReference>
<sequence>MAPYVDRKKPRLVKFDDDRSLPAYHDPSYPDSLDFLLKSVYNNATELDANKARIRAQAESGMNYFKNDVNNAQPKKDSSAANDAGPIKVAEIAHHRHENQWKCYTDSVHASQTNNGYSRQAAGGFFRWS</sequence>
<dbReference type="OrthoDB" id="10013535at2759"/>
<protein>
    <submittedName>
        <fullName evidence="1">Uncharacterized protein</fullName>
    </submittedName>
</protein>
<comment type="caution">
    <text evidence="1">The sequence shown here is derived from an EMBL/GenBank/DDBJ whole genome shotgun (WGS) entry which is preliminary data.</text>
</comment>
<dbReference type="AlphaFoldDB" id="A0A1W0WMW7"/>
<reference evidence="2" key="1">
    <citation type="submission" date="2017-01" db="EMBL/GenBank/DDBJ databases">
        <title>Comparative genomics of anhydrobiosis in the tardigrade Hypsibius dujardini.</title>
        <authorList>
            <person name="Yoshida Y."/>
            <person name="Koutsovoulos G."/>
            <person name="Laetsch D."/>
            <person name="Stevens L."/>
            <person name="Kumar S."/>
            <person name="Horikawa D."/>
            <person name="Ishino K."/>
            <person name="Komine S."/>
            <person name="Tomita M."/>
            <person name="Blaxter M."/>
            <person name="Arakawa K."/>
        </authorList>
    </citation>
    <scope>NUCLEOTIDE SEQUENCE [LARGE SCALE GENOMIC DNA]</scope>
    <source>
        <strain evidence="2">Z151</strain>
    </source>
</reference>
<name>A0A1W0WMW7_HYPEX</name>
<gene>
    <name evidence="1" type="ORF">BV898_09389</name>
</gene>
<accession>A0A1W0WMW7</accession>
<evidence type="ECO:0000313" key="1">
    <source>
        <dbReference type="EMBL" id="OQV16554.1"/>
    </source>
</evidence>
<keyword evidence="2" id="KW-1185">Reference proteome</keyword>
<organism evidence="1 2">
    <name type="scientific">Hypsibius exemplaris</name>
    <name type="common">Freshwater tardigrade</name>
    <dbReference type="NCBI Taxonomy" id="2072580"/>
    <lineage>
        <taxon>Eukaryota</taxon>
        <taxon>Metazoa</taxon>
        <taxon>Ecdysozoa</taxon>
        <taxon>Tardigrada</taxon>
        <taxon>Eutardigrada</taxon>
        <taxon>Parachela</taxon>
        <taxon>Hypsibioidea</taxon>
        <taxon>Hypsibiidae</taxon>
        <taxon>Hypsibius</taxon>
    </lineage>
</organism>